<dbReference type="EMBL" id="LN794158">
    <property type="protein sequence ID" value="CEN56249.1"/>
    <property type="molecule type" value="Genomic_DNA"/>
</dbReference>
<evidence type="ECO:0000313" key="2">
    <source>
        <dbReference type="Proteomes" id="UP000056322"/>
    </source>
</evidence>
<sequence length="271" mass="30982">MSCELICTGWYSSNEPRVYQTFGDESVRNQSFRSLWWQSVDTFIQPKHVLVVDSASSVKPHDNLFSSTKTTQIELLKNPGHAQNCTTHYAGWMASILVGLEFSLLNDVDFFLYVEQDALVYGKGFVEKIKQKLLQNDFVFGDGGKFAEIEQSVFAVNKKGIRKFLSALHDINYSDRVVSPEIKFMYAASLLKSSGLAGALSYNQPRLMRRLYNKLFCRVMPILKQYELLPFGYGRVRPINFADDTFYFQQGSVDEISAYKKLTGFNDMLNK</sequence>
<organism evidence="1 2">
    <name type="scientific">Candidatus Methylopumilus turicensis</name>
    <dbReference type="NCBI Taxonomy" id="1581680"/>
    <lineage>
        <taxon>Bacteria</taxon>
        <taxon>Pseudomonadati</taxon>
        <taxon>Pseudomonadota</taxon>
        <taxon>Betaproteobacteria</taxon>
        <taxon>Nitrosomonadales</taxon>
        <taxon>Methylophilaceae</taxon>
        <taxon>Candidatus Methylopumilus</taxon>
    </lineage>
</organism>
<accession>A0A0B7IYU0</accession>
<dbReference type="HOGENOM" id="CLU_1060652_0_0_4"/>
<dbReference type="Proteomes" id="UP000056322">
    <property type="component" value="Chromosome 1"/>
</dbReference>
<proteinExistence type="predicted"/>
<protein>
    <submittedName>
        <fullName evidence="1">Putative WeoF</fullName>
    </submittedName>
</protein>
<dbReference type="RefSeq" id="WP_144402553.1">
    <property type="nucleotide sequence ID" value="NZ_LN794158.1"/>
</dbReference>
<evidence type="ECO:0000313" key="1">
    <source>
        <dbReference type="EMBL" id="CEN56249.1"/>
    </source>
</evidence>
<dbReference type="KEGG" id="mbac:BN1209_1209"/>
<dbReference type="OrthoDB" id="9152227at2"/>
<gene>
    <name evidence="1" type="ORF">BN1209_1209</name>
</gene>
<keyword evidence="2" id="KW-1185">Reference proteome</keyword>
<reference evidence="2" key="1">
    <citation type="submission" date="2014-12" db="EMBL/GenBank/DDBJ databases">
        <authorList>
            <person name="Salcher M.M."/>
        </authorList>
    </citation>
    <scope>NUCLEOTIDE SEQUENCE [LARGE SCALE GENOMIC DNA]</scope>
    <source>
        <strain evidence="2">MMS-10A-171</strain>
    </source>
</reference>
<dbReference type="STRING" id="1581680.BN1209_1209"/>
<name>A0A0B7IYU0_9PROT</name>
<dbReference type="AlphaFoldDB" id="A0A0B7IYU0"/>